<dbReference type="GO" id="GO:0016034">
    <property type="term" value="F:maleylacetoacetate isomerase activity"/>
    <property type="evidence" value="ECO:0007669"/>
    <property type="project" value="TreeGrafter"/>
</dbReference>
<dbReference type="GO" id="GO:0004364">
    <property type="term" value="F:glutathione transferase activity"/>
    <property type="evidence" value="ECO:0007669"/>
    <property type="project" value="UniProtKB-EC"/>
</dbReference>
<dbReference type="GO" id="GO:0006749">
    <property type="term" value="P:glutathione metabolic process"/>
    <property type="evidence" value="ECO:0007669"/>
    <property type="project" value="TreeGrafter"/>
</dbReference>
<comment type="similarity">
    <text evidence="1">Belongs to the GST superfamily. Zeta family.</text>
</comment>
<feature type="domain" description="GST N-terminal" evidence="5">
    <location>
        <begin position="62"/>
        <end position="144"/>
    </location>
</feature>
<dbReference type="CDD" id="cd03191">
    <property type="entry name" value="GST_C_Zeta"/>
    <property type="match status" value="1"/>
</dbReference>
<dbReference type="SUPFAM" id="SSF47616">
    <property type="entry name" value="GST C-terminal domain-like"/>
    <property type="match status" value="1"/>
</dbReference>
<evidence type="ECO:0000313" key="7">
    <source>
        <dbReference type="EMBL" id="CAH9102385.1"/>
    </source>
</evidence>
<reference evidence="7" key="1">
    <citation type="submission" date="2022-07" db="EMBL/GenBank/DDBJ databases">
        <authorList>
            <person name="Macas J."/>
            <person name="Novak P."/>
            <person name="Neumann P."/>
        </authorList>
    </citation>
    <scope>NUCLEOTIDE SEQUENCE</scope>
</reference>
<dbReference type="GO" id="GO:0009407">
    <property type="term" value="P:toxin catabolic process"/>
    <property type="evidence" value="ECO:0007669"/>
    <property type="project" value="UniProtKB-ARBA"/>
</dbReference>
<dbReference type="Gene3D" id="3.40.30.10">
    <property type="entry name" value="Glutaredoxin"/>
    <property type="match status" value="1"/>
</dbReference>
<dbReference type="InterPro" id="IPR036249">
    <property type="entry name" value="Thioredoxin-like_sf"/>
</dbReference>
<organism evidence="7 9">
    <name type="scientific">Cuscuta epithymum</name>
    <dbReference type="NCBI Taxonomy" id="186058"/>
    <lineage>
        <taxon>Eukaryota</taxon>
        <taxon>Viridiplantae</taxon>
        <taxon>Streptophyta</taxon>
        <taxon>Embryophyta</taxon>
        <taxon>Tracheophyta</taxon>
        <taxon>Spermatophyta</taxon>
        <taxon>Magnoliopsida</taxon>
        <taxon>eudicotyledons</taxon>
        <taxon>Gunneridae</taxon>
        <taxon>Pentapetalae</taxon>
        <taxon>asterids</taxon>
        <taxon>lamiids</taxon>
        <taxon>Solanales</taxon>
        <taxon>Convolvulaceae</taxon>
        <taxon>Cuscuteae</taxon>
        <taxon>Cuscuta</taxon>
        <taxon>Cuscuta subgen. Cuscuta</taxon>
    </lineage>
</organism>
<comment type="catalytic activity">
    <reaction evidence="4">
        <text>RX + glutathione = an S-substituted glutathione + a halide anion + H(+)</text>
        <dbReference type="Rhea" id="RHEA:16437"/>
        <dbReference type="ChEBI" id="CHEBI:15378"/>
        <dbReference type="ChEBI" id="CHEBI:16042"/>
        <dbReference type="ChEBI" id="CHEBI:17792"/>
        <dbReference type="ChEBI" id="CHEBI:57925"/>
        <dbReference type="ChEBI" id="CHEBI:90779"/>
        <dbReference type="EC" id="2.5.1.18"/>
    </reaction>
</comment>
<feature type="domain" description="GST C-terminal" evidence="6">
    <location>
        <begin position="149"/>
        <end position="274"/>
    </location>
</feature>
<dbReference type="InterPro" id="IPR004045">
    <property type="entry name" value="Glutathione_S-Trfase_N"/>
</dbReference>
<keyword evidence="3" id="KW-0808">Transferase</keyword>
<keyword evidence="9" id="KW-1185">Reference proteome</keyword>
<dbReference type="Gene3D" id="1.20.1050.10">
    <property type="match status" value="1"/>
</dbReference>
<dbReference type="InterPro" id="IPR034330">
    <property type="entry name" value="GST_Zeta_C"/>
</dbReference>
<dbReference type="SFLD" id="SFLDG00358">
    <property type="entry name" value="Main_(cytGST)"/>
    <property type="match status" value="1"/>
</dbReference>
<dbReference type="PROSITE" id="PS50404">
    <property type="entry name" value="GST_NTER"/>
    <property type="match status" value="1"/>
</dbReference>
<dbReference type="GO" id="GO:0005737">
    <property type="term" value="C:cytoplasm"/>
    <property type="evidence" value="ECO:0007669"/>
    <property type="project" value="InterPro"/>
</dbReference>
<evidence type="ECO:0000256" key="2">
    <source>
        <dbReference type="ARBA" id="ARBA00012452"/>
    </source>
</evidence>
<dbReference type="PANTHER" id="PTHR42673">
    <property type="entry name" value="MALEYLACETOACETATE ISOMERASE"/>
    <property type="match status" value="1"/>
</dbReference>
<dbReference type="EMBL" id="CAMAPF010000932">
    <property type="protein sequence ID" value="CAH9123858.1"/>
    <property type="molecule type" value="Genomic_DNA"/>
</dbReference>
<evidence type="ECO:0000256" key="1">
    <source>
        <dbReference type="ARBA" id="ARBA00010007"/>
    </source>
</evidence>
<name>A0AAV0DIW8_9ASTE</name>
<evidence type="ECO:0000259" key="5">
    <source>
        <dbReference type="PROSITE" id="PS50404"/>
    </source>
</evidence>
<dbReference type="FunFam" id="1.20.1050.10:FF:000017">
    <property type="entry name" value="Maleylacetoacetate isomerase"/>
    <property type="match status" value="1"/>
</dbReference>
<evidence type="ECO:0000256" key="3">
    <source>
        <dbReference type="ARBA" id="ARBA00022679"/>
    </source>
</evidence>
<dbReference type="InterPro" id="IPR010987">
    <property type="entry name" value="Glutathione-S-Trfase_C-like"/>
</dbReference>
<dbReference type="AlphaFoldDB" id="A0AAV0DIW8"/>
<dbReference type="InterPro" id="IPR005955">
    <property type="entry name" value="GST_Zeta"/>
</dbReference>
<dbReference type="FunFam" id="3.40.30.10:FF:000100">
    <property type="entry name" value="Glutathione S-transferase Z1"/>
    <property type="match status" value="1"/>
</dbReference>
<dbReference type="EMBL" id="CAMAPF010000115">
    <property type="protein sequence ID" value="CAH9102385.1"/>
    <property type="molecule type" value="Genomic_DNA"/>
</dbReference>
<dbReference type="Pfam" id="PF13409">
    <property type="entry name" value="GST_N_2"/>
    <property type="match status" value="1"/>
</dbReference>
<evidence type="ECO:0000313" key="8">
    <source>
        <dbReference type="EMBL" id="CAH9123858.1"/>
    </source>
</evidence>
<dbReference type="Proteomes" id="UP001152523">
    <property type="component" value="Unassembled WGS sequence"/>
</dbReference>
<dbReference type="InterPro" id="IPR040079">
    <property type="entry name" value="Glutathione_S-Trfase"/>
</dbReference>
<dbReference type="CDD" id="cd03042">
    <property type="entry name" value="GST_N_Zeta"/>
    <property type="match status" value="1"/>
</dbReference>
<dbReference type="InterPro" id="IPR036282">
    <property type="entry name" value="Glutathione-S-Trfase_C_sf"/>
</dbReference>
<proteinExistence type="inferred from homology"/>
<protein>
    <recommendedName>
        <fullName evidence="2">glutathione transferase</fullName>
        <ecNumber evidence="2">2.5.1.18</ecNumber>
    </recommendedName>
</protein>
<dbReference type="PROSITE" id="PS50405">
    <property type="entry name" value="GST_CTER"/>
    <property type="match status" value="1"/>
</dbReference>
<accession>A0AAV0DIW8</accession>
<sequence>MASPSKFSPLLFFHRLDNFTSMRCSSYSGISSLFRRNSRMFSSGPFSGGEEDASSQPGDSPSKLVLYSYWQSSCSWRVRFALDLKGLSYEYRAVNLSKREQFDPKFEKLNPLRYVPVLLDSGHTVISDSYAILLYLEEKYPKCQLLPLSPQLRAINLQVASIVSSSIQPLHMISLLNYIEERFGPDERESWAQHNIGKGFYALEKLLSRFAGKHATGDQLYLADVFLAPQIAIASERFNIDMSKFPTLISIYQACKELPEFHASSPQKQPDAAVSM</sequence>
<dbReference type="InterPro" id="IPR034333">
    <property type="entry name" value="GST_Zeta_N"/>
</dbReference>
<dbReference type="SUPFAM" id="SSF52833">
    <property type="entry name" value="Thioredoxin-like"/>
    <property type="match status" value="1"/>
</dbReference>
<dbReference type="GO" id="GO:0006559">
    <property type="term" value="P:L-phenylalanine catabolic process"/>
    <property type="evidence" value="ECO:0007669"/>
    <property type="project" value="TreeGrafter"/>
</dbReference>
<comment type="caution">
    <text evidence="7">The sequence shown here is derived from an EMBL/GenBank/DDBJ whole genome shotgun (WGS) entry which is preliminary data.</text>
</comment>
<dbReference type="EC" id="2.5.1.18" evidence="2"/>
<dbReference type="PANTHER" id="PTHR42673:SF7">
    <property type="entry name" value="GLUTATHIONE S-TRANSFERASE ZETA CLASS-LIKE"/>
    <property type="match status" value="1"/>
</dbReference>
<dbReference type="NCBIfam" id="TIGR01262">
    <property type="entry name" value="maiA"/>
    <property type="match status" value="1"/>
</dbReference>
<evidence type="ECO:0000313" key="9">
    <source>
        <dbReference type="Proteomes" id="UP001152523"/>
    </source>
</evidence>
<evidence type="ECO:0000259" key="6">
    <source>
        <dbReference type="PROSITE" id="PS50405"/>
    </source>
</evidence>
<gene>
    <name evidence="7" type="ORF">CEPIT_LOCUS16000</name>
    <name evidence="8" type="ORF">CEPIT_LOCUS25551</name>
</gene>
<dbReference type="SFLD" id="SFLDS00019">
    <property type="entry name" value="Glutathione_Transferase_(cytos"/>
    <property type="match status" value="1"/>
</dbReference>
<evidence type="ECO:0000256" key="4">
    <source>
        <dbReference type="ARBA" id="ARBA00047960"/>
    </source>
</evidence>